<reference evidence="3" key="1">
    <citation type="submission" date="2022-11" db="EMBL/GenBank/DDBJ databases">
        <title>High-quality draft genome sequence of Galbibacter sp. strain CMA-7.</title>
        <authorList>
            <person name="Wei L."/>
            <person name="Dong C."/>
            <person name="Shao Z."/>
        </authorList>
    </citation>
    <scope>NUCLEOTIDE SEQUENCE</scope>
    <source>
        <strain evidence="3">CMA-7</strain>
    </source>
</reference>
<dbReference type="Proteomes" id="UP001153642">
    <property type="component" value="Unassembled WGS sequence"/>
</dbReference>
<dbReference type="Pfam" id="PF11751">
    <property type="entry name" value="PorP_SprF"/>
    <property type="match status" value="1"/>
</dbReference>
<name>A0ABT6FQK8_9FLAO</name>
<evidence type="ECO:0000256" key="2">
    <source>
        <dbReference type="SAM" id="SignalP"/>
    </source>
</evidence>
<proteinExistence type="predicted"/>
<feature type="signal peptide" evidence="2">
    <location>
        <begin position="1"/>
        <end position="20"/>
    </location>
</feature>
<protein>
    <submittedName>
        <fullName evidence="3">PorP/SprF family type IX secretion system membrane protein</fullName>
    </submittedName>
</protein>
<dbReference type="InterPro" id="IPR019861">
    <property type="entry name" value="PorP/SprF_Bacteroidetes"/>
</dbReference>
<comment type="caution">
    <text evidence="3">The sequence shown here is derived from an EMBL/GenBank/DDBJ whole genome shotgun (WGS) entry which is preliminary data.</text>
</comment>
<dbReference type="RefSeq" id="WP_277899184.1">
    <property type="nucleotide sequence ID" value="NZ_JAPMUA010000002.1"/>
</dbReference>
<dbReference type="NCBIfam" id="TIGR03519">
    <property type="entry name" value="T9SS_PorP_fam"/>
    <property type="match status" value="1"/>
</dbReference>
<evidence type="ECO:0000256" key="1">
    <source>
        <dbReference type="SAM" id="MobiDB-lite"/>
    </source>
</evidence>
<keyword evidence="2" id="KW-0732">Signal</keyword>
<keyword evidence="4" id="KW-1185">Reference proteome</keyword>
<evidence type="ECO:0000313" key="4">
    <source>
        <dbReference type="Proteomes" id="UP001153642"/>
    </source>
</evidence>
<accession>A0ABT6FQK8</accession>
<evidence type="ECO:0000313" key="3">
    <source>
        <dbReference type="EMBL" id="MDG3585552.1"/>
    </source>
</evidence>
<organism evidence="3 4">
    <name type="scientific">Galbibacter pacificus</name>
    <dbReference type="NCBI Taxonomy" id="2996052"/>
    <lineage>
        <taxon>Bacteria</taxon>
        <taxon>Pseudomonadati</taxon>
        <taxon>Bacteroidota</taxon>
        <taxon>Flavobacteriia</taxon>
        <taxon>Flavobacteriales</taxon>
        <taxon>Flavobacteriaceae</taxon>
        <taxon>Galbibacter</taxon>
    </lineage>
</organism>
<feature type="region of interest" description="Disordered" evidence="1">
    <location>
        <begin position="369"/>
        <end position="419"/>
    </location>
</feature>
<dbReference type="EMBL" id="JAPMUA010000002">
    <property type="protein sequence ID" value="MDG3585552.1"/>
    <property type="molecule type" value="Genomic_DNA"/>
</dbReference>
<sequence>MTKNYLLTIGMLLASYVLFSQVENKSTIVDWRQHNLTKYDKFLVNPTYSYVRNDTKAVSFWSRIQWTGVENSPQTYLISYSGKVGEHSGAGLGLYQQNLGLLTDSGLILNYAYGVQFTDNVQLTVGMNSTLFRRGLNKNAINTPEPDPAILDNQDDFLLLVMPGVNLSVSNFDIGVYAENLFDYNFNDSNTLTDFSDKIFSGQLAYTKSFDQSVGLLEDAKWRTLVYGKTLPNDDFQYGFNSLIDLPYTGWFQAGYNSTFGIMGGIGVKIGDGISIGINYEAGTSQTNNAFGSTYEAIATIELGPRKMRKNPAPEGGKAVTSKNVNEEDYISSEEIKRKRAEDANNMVNDKLPETAVVAETQVETKDATEKYAVYGGESKGKTDGEDEEDGETKEIANNNTTKEEVAGKQTDANAQQDGVKVEDASNNYALYGAKEENKSVQVPKNNATEKAAVTTSAVAVANNAGKQTNNDEENKNIPPETAETVKDYKVDDEDYAKDAQAQFNETLNNTGEKTATVKTDNAEKQTLTEAEQIEAQYQEFLRQSDSIASTLDSKNIDSTAVTTEVFGTDTSYKTIASAPGIEKGFYLVVNVFSQEHYFNDFVDDLRSKGFEPKFFINPENNYYYVYLYKADRYITIKSLQRNNVNNTYFADKWVLWVK</sequence>
<feature type="chain" id="PRO_5046665081" evidence="2">
    <location>
        <begin position="21"/>
        <end position="659"/>
    </location>
</feature>
<gene>
    <name evidence="3" type="ORF">OSR52_06690</name>
</gene>